<evidence type="ECO:0000313" key="2">
    <source>
        <dbReference type="EMBL" id="KAE9619764.1"/>
    </source>
</evidence>
<gene>
    <name evidence="2" type="ORF">Lalb_Chr02g0156731</name>
</gene>
<dbReference type="AlphaFoldDB" id="A0A6A4R300"/>
<accession>A0A6A4R300</accession>
<comment type="caution">
    <text evidence="2">The sequence shown here is derived from an EMBL/GenBank/DDBJ whole genome shotgun (WGS) entry which is preliminary data.</text>
</comment>
<proteinExistence type="predicted"/>
<keyword evidence="1" id="KW-0812">Transmembrane</keyword>
<dbReference type="EMBL" id="WOCE01000002">
    <property type="protein sequence ID" value="KAE9619764.1"/>
    <property type="molecule type" value="Genomic_DNA"/>
</dbReference>
<protein>
    <submittedName>
        <fullName evidence="2">Uncharacterized protein</fullName>
    </submittedName>
</protein>
<evidence type="ECO:0000313" key="3">
    <source>
        <dbReference type="Proteomes" id="UP000447434"/>
    </source>
</evidence>
<reference evidence="3" key="1">
    <citation type="journal article" date="2020" name="Nat. Commun.">
        <title>Genome sequence of the cluster root forming white lupin.</title>
        <authorList>
            <person name="Hufnagel B."/>
            <person name="Marques A."/>
            <person name="Soriano A."/>
            <person name="Marques L."/>
            <person name="Divol F."/>
            <person name="Doumas P."/>
            <person name="Sallet E."/>
            <person name="Mancinotti D."/>
            <person name="Carrere S."/>
            <person name="Marande W."/>
            <person name="Arribat S."/>
            <person name="Keller J."/>
            <person name="Huneau C."/>
            <person name="Blein T."/>
            <person name="Aime D."/>
            <person name="Laguerre M."/>
            <person name="Taylor J."/>
            <person name="Schubert V."/>
            <person name="Nelson M."/>
            <person name="Geu-Flores F."/>
            <person name="Crespi M."/>
            <person name="Gallardo-Guerrero K."/>
            <person name="Delaux P.-M."/>
            <person name="Salse J."/>
            <person name="Berges H."/>
            <person name="Guyot R."/>
            <person name="Gouzy J."/>
            <person name="Peret B."/>
        </authorList>
    </citation>
    <scope>NUCLEOTIDE SEQUENCE [LARGE SCALE GENOMIC DNA]</scope>
    <source>
        <strain evidence="3">cv. Amiga</strain>
    </source>
</reference>
<sequence>MSYFACTRCGYFDGYPRIRIFLSSLLHHSLYTIVPKIFFFWFFLSSWTFFSADSLILTFLCIETTIVGLVSVLNSNKPLVIAIPIIICHNWFPPISTWDFVSS</sequence>
<feature type="transmembrane region" description="Helical" evidence="1">
    <location>
        <begin position="55"/>
        <end position="73"/>
    </location>
</feature>
<name>A0A6A4R300_LUPAL</name>
<keyword evidence="1" id="KW-0472">Membrane</keyword>
<keyword evidence="3" id="KW-1185">Reference proteome</keyword>
<feature type="transmembrane region" description="Helical" evidence="1">
    <location>
        <begin position="20"/>
        <end position="43"/>
    </location>
</feature>
<evidence type="ECO:0000256" key="1">
    <source>
        <dbReference type="SAM" id="Phobius"/>
    </source>
</evidence>
<dbReference type="Proteomes" id="UP000447434">
    <property type="component" value="Chromosome 2"/>
</dbReference>
<keyword evidence="1" id="KW-1133">Transmembrane helix</keyword>
<organism evidence="2 3">
    <name type="scientific">Lupinus albus</name>
    <name type="common">White lupine</name>
    <name type="synonym">Lupinus termis</name>
    <dbReference type="NCBI Taxonomy" id="3870"/>
    <lineage>
        <taxon>Eukaryota</taxon>
        <taxon>Viridiplantae</taxon>
        <taxon>Streptophyta</taxon>
        <taxon>Embryophyta</taxon>
        <taxon>Tracheophyta</taxon>
        <taxon>Spermatophyta</taxon>
        <taxon>Magnoliopsida</taxon>
        <taxon>eudicotyledons</taxon>
        <taxon>Gunneridae</taxon>
        <taxon>Pentapetalae</taxon>
        <taxon>rosids</taxon>
        <taxon>fabids</taxon>
        <taxon>Fabales</taxon>
        <taxon>Fabaceae</taxon>
        <taxon>Papilionoideae</taxon>
        <taxon>50 kb inversion clade</taxon>
        <taxon>genistoids sensu lato</taxon>
        <taxon>core genistoids</taxon>
        <taxon>Genisteae</taxon>
        <taxon>Lupinus</taxon>
    </lineage>
</organism>